<dbReference type="Gene3D" id="1.10.10.10">
    <property type="entry name" value="Winged helix-like DNA-binding domain superfamily/Winged helix DNA-binding domain"/>
    <property type="match status" value="1"/>
</dbReference>
<dbReference type="InterPro" id="IPR000835">
    <property type="entry name" value="HTH_MarR-typ"/>
</dbReference>
<proteinExistence type="predicted"/>
<dbReference type="InterPro" id="IPR023187">
    <property type="entry name" value="Tscrpt_reg_MarR-type_CS"/>
</dbReference>
<dbReference type="PRINTS" id="PR00598">
    <property type="entry name" value="HTHMARR"/>
</dbReference>
<keyword evidence="2" id="KW-0238">DNA-binding</keyword>
<evidence type="ECO:0000259" key="4">
    <source>
        <dbReference type="PROSITE" id="PS50995"/>
    </source>
</evidence>
<dbReference type="RefSeq" id="WP_378286048.1">
    <property type="nucleotide sequence ID" value="NZ_JBHSON010000052.1"/>
</dbReference>
<sequence length="183" mass="20352">MDTVEKVLDDWRRERPDLDPSPIGVFGRLRRVAELSRHELEGYLAPYGLTPKSFDVLANLRRGGPPYRKTPSELAESSLLSSGAMTGRLDSLEKAGLIRRSPHPGDRRVMFAELTPAGIELIDEVFALHLANEETLLEGLDRAAREEIAGALALLERTIQDAVAKREAEAVAARAPRPRRRPR</sequence>
<dbReference type="Pfam" id="PF12802">
    <property type="entry name" value="MarR_2"/>
    <property type="match status" value="1"/>
</dbReference>
<evidence type="ECO:0000256" key="3">
    <source>
        <dbReference type="ARBA" id="ARBA00023163"/>
    </source>
</evidence>
<feature type="domain" description="HTH marR-type" evidence="4">
    <location>
        <begin position="22"/>
        <end position="160"/>
    </location>
</feature>
<evidence type="ECO:0000256" key="2">
    <source>
        <dbReference type="ARBA" id="ARBA00023125"/>
    </source>
</evidence>
<keyword evidence="1" id="KW-0805">Transcription regulation</keyword>
<dbReference type="Proteomes" id="UP001596074">
    <property type="component" value="Unassembled WGS sequence"/>
</dbReference>
<accession>A0ABW1A449</accession>
<organism evidence="5 6">
    <name type="scientific">Actinomadura rugatobispora</name>
    <dbReference type="NCBI Taxonomy" id="1994"/>
    <lineage>
        <taxon>Bacteria</taxon>
        <taxon>Bacillati</taxon>
        <taxon>Actinomycetota</taxon>
        <taxon>Actinomycetes</taxon>
        <taxon>Streptosporangiales</taxon>
        <taxon>Thermomonosporaceae</taxon>
        <taxon>Actinomadura</taxon>
    </lineage>
</organism>
<dbReference type="PROSITE" id="PS01117">
    <property type="entry name" value="HTH_MARR_1"/>
    <property type="match status" value="1"/>
</dbReference>
<dbReference type="PROSITE" id="PS50995">
    <property type="entry name" value="HTH_MARR_2"/>
    <property type="match status" value="1"/>
</dbReference>
<dbReference type="SUPFAM" id="SSF46785">
    <property type="entry name" value="Winged helix' DNA-binding domain"/>
    <property type="match status" value="1"/>
</dbReference>
<dbReference type="PANTHER" id="PTHR33164:SF104">
    <property type="entry name" value="TRANSCRIPTIONAL REGULATORY PROTEIN"/>
    <property type="match status" value="1"/>
</dbReference>
<dbReference type="EMBL" id="JBHSON010000052">
    <property type="protein sequence ID" value="MFC5750310.1"/>
    <property type="molecule type" value="Genomic_DNA"/>
</dbReference>
<evidence type="ECO:0000313" key="6">
    <source>
        <dbReference type="Proteomes" id="UP001596074"/>
    </source>
</evidence>
<keyword evidence="3" id="KW-0804">Transcription</keyword>
<gene>
    <name evidence="5" type="ORF">ACFPZN_32195</name>
</gene>
<keyword evidence="6" id="KW-1185">Reference proteome</keyword>
<protein>
    <submittedName>
        <fullName evidence="5">MarR family winged helix-turn-helix transcriptional regulator</fullName>
    </submittedName>
</protein>
<dbReference type="PANTHER" id="PTHR33164">
    <property type="entry name" value="TRANSCRIPTIONAL REGULATOR, MARR FAMILY"/>
    <property type="match status" value="1"/>
</dbReference>
<name>A0ABW1A449_9ACTN</name>
<dbReference type="InterPro" id="IPR036388">
    <property type="entry name" value="WH-like_DNA-bd_sf"/>
</dbReference>
<comment type="caution">
    <text evidence="5">The sequence shown here is derived from an EMBL/GenBank/DDBJ whole genome shotgun (WGS) entry which is preliminary data.</text>
</comment>
<evidence type="ECO:0000313" key="5">
    <source>
        <dbReference type="EMBL" id="MFC5750310.1"/>
    </source>
</evidence>
<dbReference type="InterPro" id="IPR036390">
    <property type="entry name" value="WH_DNA-bd_sf"/>
</dbReference>
<reference evidence="6" key="1">
    <citation type="journal article" date="2019" name="Int. J. Syst. Evol. Microbiol.">
        <title>The Global Catalogue of Microorganisms (GCM) 10K type strain sequencing project: providing services to taxonomists for standard genome sequencing and annotation.</title>
        <authorList>
            <consortium name="The Broad Institute Genomics Platform"/>
            <consortium name="The Broad Institute Genome Sequencing Center for Infectious Disease"/>
            <person name="Wu L."/>
            <person name="Ma J."/>
        </authorList>
    </citation>
    <scope>NUCLEOTIDE SEQUENCE [LARGE SCALE GENOMIC DNA]</scope>
    <source>
        <strain evidence="6">KCTC 42087</strain>
    </source>
</reference>
<dbReference type="InterPro" id="IPR039422">
    <property type="entry name" value="MarR/SlyA-like"/>
</dbReference>
<evidence type="ECO:0000256" key="1">
    <source>
        <dbReference type="ARBA" id="ARBA00023015"/>
    </source>
</evidence>
<dbReference type="SMART" id="SM00347">
    <property type="entry name" value="HTH_MARR"/>
    <property type="match status" value="1"/>
</dbReference>